<dbReference type="Pfam" id="PF00439">
    <property type="entry name" value="Bromodomain"/>
    <property type="match status" value="2"/>
</dbReference>
<evidence type="ECO:0000256" key="9">
    <source>
        <dbReference type="PROSITE-ProRule" id="PRU00035"/>
    </source>
</evidence>
<feature type="compositionally biased region" description="Low complexity" evidence="10">
    <location>
        <begin position="809"/>
        <end position="865"/>
    </location>
</feature>
<keyword evidence="13" id="KW-1185">Reference proteome</keyword>
<feature type="region of interest" description="Disordered" evidence="10">
    <location>
        <begin position="1064"/>
        <end position="1181"/>
    </location>
</feature>
<evidence type="ECO:0000313" key="13">
    <source>
        <dbReference type="Proteomes" id="UP000808372"/>
    </source>
</evidence>
<evidence type="ECO:0000256" key="3">
    <source>
        <dbReference type="ARBA" id="ARBA00022853"/>
    </source>
</evidence>
<keyword evidence="6" id="KW-0804">Transcription</keyword>
<dbReference type="InterPro" id="IPR031354">
    <property type="entry name" value="BRD4_CDT"/>
</dbReference>
<dbReference type="SMART" id="SM00297">
    <property type="entry name" value="BROMO"/>
    <property type="match status" value="2"/>
</dbReference>
<dbReference type="GO" id="GO:0000785">
    <property type="term" value="C:chromatin"/>
    <property type="evidence" value="ECO:0007669"/>
    <property type="project" value="TreeGrafter"/>
</dbReference>
<evidence type="ECO:0000256" key="2">
    <source>
        <dbReference type="ARBA" id="ARBA00022737"/>
    </source>
</evidence>
<feature type="compositionally biased region" description="Basic residues" evidence="10">
    <location>
        <begin position="710"/>
        <end position="732"/>
    </location>
</feature>
<feature type="compositionally biased region" description="Basic and acidic residues" evidence="10">
    <location>
        <begin position="494"/>
        <end position="507"/>
    </location>
</feature>
<dbReference type="RefSeq" id="XP_038858677.1">
    <property type="nucleotide sequence ID" value="XM_039002749.1"/>
</dbReference>
<gene>
    <name evidence="14 15" type="primary">brdt</name>
</gene>
<feature type="compositionally biased region" description="Low complexity" evidence="10">
    <location>
        <begin position="941"/>
        <end position="950"/>
    </location>
</feature>
<dbReference type="InterPro" id="IPR036427">
    <property type="entry name" value="Bromodomain-like_sf"/>
</dbReference>
<evidence type="ECO:0000256" key="10">
    <source>
        <dbReference type="SAM" id="MobiDB-lite"/>
    </source>
</evidence>
<dbReference type="PRINTS" id="PR00503">
    <property type="entry name" value="BROMODOMAIN"/>
</dbReference>
<evidence type="ECO:0000259" key="11">
    <source>
        <dbReference type="PROSITE" id="PS50014"/>
    </source>
</evidence>
<feature type="compositionally biased region" description="Polar residues" evidence="10">
    <location>
        <begin position="881"/>
        <end position="892"/>
    </location>
</feature>
<keyword evidence="2" id="KW-0677">Repeat</keyword>
<feature type="region of interest" description="Disordered" evidence="10">
    <location>
        <begin position="260"/>
        <end position="287"/>
    </location>
</feature>
<dbReference type="GO" id="GO:0006355">
    <property type="term" value="P:regulation of DNA-templated transcription"/>
    <property type="evidence" value="ECO:0007669"/>
    <property type="project" value="TreeGrafter"/>
</dbReference>
<evidence type="ECO:0000256" key="5">
    <source>
        <dbReference type="ARBA" id="ARBA00023117"/>
    </source>
</evidence>
<dbReference type="InterPro" id="IPR050935">
    <property type="entry name" value="Bromo_chromatin_reader"/>
</dbReference>
<evidence type="ECO:0000256" key="8">
    <source>
        <dbReference type="ARBA" id="ARBA00044509"/>
    </source>
</evidence>
<evidence type="ECO:0000313" key="15">
    <source>
        <dbReference type="RefSeq" id="XP_038858678.1"/>
    </source>
</evidence>
<feature type="compositionally biased region" description="Low complexity" evidence="10">
    <location>
        <begin position="425"/>
        <end position="444"/>
    </location>
</feature>
<dbReference type="RefSeq" id="XP_038858678.1">
    <property type="nucleotide sequence ID" value="XM_039002750.1"/>
</dbReference>
<dbReference type="InterPro" id="IPR043509">
    <property type="entry name" value="Bromo_Brdt_II"/>
</dbReference>
<keyword evidence="7" id="KW-0539">Nucleus</keyword>
<dbReference type="KEGG" id="snh:120054959"/>
<dbReference type="Pfam" id="PF17105">
    <property type="entry name" value="BRD4_CDT"/>
    <property type="match status" value="1"/>
</dbReference>
<feature type="region of interest" description="Disordered" evidence="10">
    <location>
        <begin position="1"/>
        <end position="30"/>
    </location>
</feature>
<protein>
    <submittedName>
        <fullName evidence="14 15">Bromodomain testis-specific protein isoform X1</fullName>
    </submittedName>
</protein>
<dbReference type="CDD" id="cd05497">
    <property type="entry name" value="Bromo_Brdt_I_like"/>
    <property type="match status" value="1"/>
</dbReference>
<feature type="region of interest" description="Disordered" evidence="10">
    <location>
        <begin position="398"/>
        <end position="451"/>
    </location>
</feature>
<dbReference type="InterPro" id="IPR001487">
    <property type="entry name" value="Bromodomain"/>
</dbReference>
<evidence type="ECO:0000256" key="4">
    <source>
        <dbReference type="ARBA" id="ARBA00023015"/>
    </source>
</evidence>
<feature type="compositionally biased region" description="Low complexity" evidence="10">
    <location>
        <begin position="687"/>
        <end position="702"/>
    </location>
</feature>
<feature type="domain" description="Bromo" evidence="11">
    <location>
        <begin position="47"/>
        <end position="119"/>
    </location>
</feature>
<evidence type="ECO:0000256" key="7">
    <source>
        <dbReference type="ARBA" id="ARBA00023242"/>
    </source>
</evidence>
<evidence type="ECO:0000256" key="6">
    <source>
        <dbReference type="ARBA" id="ARBA00023163"/>
    </source>
</evidence>
<accession>A0A8U1BTC2</accession>
<dbReference type="PANTHER" id="PTHR22880:SF143">
    <property type="entry name" value="BROMODOMAIN-CONTAINING PROTEIN 4"/>
    <property type="match status" value="1"/>
</dbReference>
<dbReference type="Proteomes" id="UP000808372">
    <property type="component" value="Chromosome 10"/>
</dbReference>
<dbReference type="SUPFAM" id="SSF47370">
    <property type="entry name" value="Bromodomain"/>
    <property type="match status" value="2"/>
</dbReference>
<feature type="region of interest" description="Disordered" evidence="10">
    <location>
        <begin position="471"/>
        <end position="530"/>
    </location>
</feature>
<comment type="subcellular location">
    <subcellularLocation>
        <location evidence="1">Nucleus</location>
    </subcellularLocation>
</comment>
<reference evidence="14 15" key="1">
    <citation type="submission" date="2025-04" db="UniProtKB">
        <authorList>
            <consortium name="RefSeq"/>
        </authorList>
    </citation>
    <scope>IDENTIFICATION</scope>
    <source>
        <tissue evidence="14 15">White muscle</tissue>
    </source>
</reference>
<name>A0A8U1BTC2_SALNM</name>
<dbReference type="InterPro" id="IPR043508">
    <property type="entry name" value="Bromo_Brdt_I"/>
</dbReference>
<dbReference type="GO" id="GO:0006338">
    <property type="term" value="P:chromatin remodeling"/>
    <property type="evidence" value="ECO:0007669"/>
    <property type="project" value="TreeGrafter"/>
</dbReference>
<evidence type="ECO:0000256" key="1">
    <source>
        <dbReference type="ARBA" id="ARBA00004123"/>
    </source>
</evidence>
<keyword evidence="3" id="KW-0156">Chromatin regulator</keyword>
<dbReference type="FunFam" id="1.20.920.10:FF:000002">
    <property type="entry name" value="Bromodomain-containing protein 4"/>
    <property type="match status" value="1"/>
</dbReference>
<feature type="compositionally biased region" description="Polar residues" evidence="10">
    <location>
        <begin position="983"/>
        <end position="1000"/>
    </location>
</feature>
<dbReference type="CDD" id="cd22541">
    <property type="entry name" value="SP5_N"/>
    <property type="match status" value="1"/>
</dbReference>
<dbReference type="FunFam" id="1.20.1270.220:FF:000001">
    <property type="entry name" value="bromodomain-containing protein 2 isoform X1"/>
    <property type="match status" value="1"/>
</dbReference>
<keyword evidence="4" id="KW-0805">Transcription regulation</keyword>
<feature type="compositionally biased region" description="Pro residues" evidence="10">
    <location>
        <begin position="1125"/>
        <end position="1134"/>
    </location>
</feature>
<dbReference type="Gene3D" id="1.20.1270.220">
    <property type="match status" value="1"/>
</dbReference>
<feature type="domain" description="NET" evidence="12">
    <location>
        <begin position="540"/>
        <end position="622"/>
    </location>
</feature>
<feature type="compositionally biased region" description="Pro residues" evidence="10">
    <location>
        <begin position="1086"/>
        <end position="1098"/>
    </location>
</feature>
<feature type="compositionally biased region" description="Basic residues" evidence="10">
    <location>
        <begin position="479"/>
        <end position="493"/>
    </location>
</feature>
<feature type="region of interest" description="Disordered" evidence="10">
    <location>
        <begin position="649"/>
        <end position="895"/>
    </location>
</feature>
<comment type="similarity">
    <text evidence="8">Belongs to the BET family.</text>
</comment>
<dbReference type="GO" id="GO:0005634">
    <property type="term" value="C:nucleus"/>
    <property type="evidence" value="ECO:0007669"/>
    <property type="project" value="UniProtKB-SubCell"/>
</dbReference>
<dbReference type="CTD" id="676"/>
<dbReference type="PROSITE" id="PS50014">
    <property type="entry name" value="BROMODOMAIN_2"/>
    <property type="match status" value="2"/>
</dbReference>
<feature type="region of interest" description="Disordered" evidence="10">
    <location>
        <begin position="941"/>
        <end position="1007"/>
    </location>
</feature>
<keyword evidence="5 9" id="KW-0103">Bromodomain</keyword>
<dbReference type="InterPro" id="IPR018359">
    <property type="entry name" value="Bromodomain_CS"/>
</dbReference>
<dbReference type="PANTHER" id="PTHR22880">
    <property type="entry name" value="FALZ-RELATED BROMODOMAIN-CONTAINING PROTEINS"/>
    <property type="match status" value="1"/>
</dbReference>
<dbReference type="GeneID" id="120054959"/>
<dbReference type="PROSITE" id="PS00633">
    <property type="entry name" value="BROMODOMAIN_1"/>
    <property type="match status" value="2"/>
</dbReference>
<feature type="domain" description="Bromo" evidence="11">
    <location>
        <begin position="306"/>
        <end position="378"/>
    </location>
</feature>
<dbReference type="Gene3D" id="1.20.920.10">
    <property type="entry name" value="Bromodomain-like"/>
    <property type="match status" value="2"/>
</dbReference>
<dbReference type="InterPro" id="IPR038336">
    <property type="entry name" value="NET_sf"/>
</dbReference>
<proteinExistence type="inferred from homology"/>
<dbReference type="Pfam" id="PF17035">
    <property type="entry name" value="BET"/>
    <property type="match status" value="1"/>
</dbReference>
<sequence length="1181" mass="131408">MTDTKYPLVSRVGGVNPPPPKFNNPKKPGRQTNQLQYLEKVVVKALWRHNFSWPFRTPVDAVGLHIPDYYTIIKTPMDLSTIKKRLQNNYYCKALECIQDFNKLFTNCYVYNRPGDDIVLMAQALEKIFLQRMAEMPQEETEISAITTKTPVKGGRKSSSASRLHSCSSCLILHINCVVKLRPQSPVSEVVFQQTVTVIPPEALHTVPPAAQLSSHIAAKIKKGVKRKADTTTPTASAPITSCESSPIVDGSAACKLFSRRGSSRPIKPPRKDLPDSPQHHQSKKRKLSDQLRFCNCILKEMFTKRHAAYAWPFYKPVDTEALGLRDYHDIIKQPMDLGTIRKKMDEREYMDAQEFAADFRLMFSNCYKYNPPTHEVVIMARKLQDVFEARWLKLPDEPVRSAGDPGHHGHHRDKKARGDGPERSSSTGSSDSESSSESESSSGTEEEEARVLRLAKLEEQLKAVHDQLQKLTQEPLLKPKKKEKSKERRKKKETSSRPKQEEDLRKTKPKVQQRGINKGASAVHGKRRKMALPMVPYKSDEEEVPAVPMSYGEKRQLSLDINKLPGDKLGKVVNIIQAREASLRNANPEEIEIDFETLKPSTLRALESFAMTCLRKRPKKHNLNKLVKTKGPIQTVKKQDAEKHLQSITEEMSSLAKKKKTTNELPRAPAVPDLTQPSRLREGIGSDSSSSSSSDSSNSDSSDSDSVKKTKKKKSQGAPHKVKTKSKNKKSEKKDSLSESSLQTSLPLHASPSPAAVTKGQSTQQYPAQPPLDLLISPPALHSRLPPQPSRPSSKAAPLPRKNMVAPQQLTDSQPQQQDPLSESPTTPSLTPPSASSCDPSLTLTLPTDPLSTTSTPTQEPPSSLRCLPQPSPLALLTSPHCQSPGQTQEVKTGPVYLNLPDRAQQEGLSALLSPLTSPPVGLLQAAGSRYEQLYPVLLSPLQDSPLQPVKDDRRLSEALEETPYRKLQKQTNTRHSDSVFDGSNTSLSHPANKTTADGKNTPAKKDIVLKNADSWASLRKMSLSTPSTVRSSKESFDKFRRAAIEKEEREKALILRRMQMKEMASGKSSLTMPVSVPPRAAEPEPLPCRTPTPEPAEIPLQTEDIVEPPPPKAPEALREEPPVAAPTPPPPLTTQTSVDREREMARRREQERRRREAMSGIIDMTMQSDIMATFEKNLD</sequence>
<dbReference type="CDD" id="cd05498">
    <property type="entry name" value="Bromo_Brdt_II_like"/>
    <property type="match status" value="1"/>
</dbReference>
<dbReference type="InterPro" id="IPR027353">
    <property type="entry name" value="NET_dom"/>
</dbReference>
<dbReference type="AlphaFoldDB" id="A0A8U1BTC2"/>
<evidence type="ECO:0000313" key="14">
    <source>
        <dbReference type="RefSeq" id="XP_038858677.1"/>
    </source>
</evidence>
<feature type="compositionally biased region" description="Basic and acidic residues" evidence="10">
    <location>
        <begin position="270"/>
        <end position="279"/>
    </location>
</feature>
<dbReference type="FunFam" id="1.20.920.10:FF:000003">
    <property type="entry name" value="Bromodomain-containing protein 2"/>
    <property type="match status" value="1"/>
</dbReference>
<feature type="compositionally biased region" description="Basic and acidic residues" evidence="10">
    <location>
        <begin position="1140"/>
        <end position="1159"/>
    </location>
</feature>
<dbReference type="PROSITE" id="PS51525">
    <property type="entry name" value="NET"/>
    <property type="match status" value="1"/>
</dbReference>
<evidence type="ECO:0000259" key="12">
    <source>
        <dbReference type="PROSITE" id="PS51525"/>
    </source>
</evidence>
<organism evidence="13 14">
    <name type="scientific">Salvelinus namaycush</name>
    <name type="common">Lake trout</name>
    <name type="synonym">Salmo namaycush</name>
    <dbReference type="NCBI Taxonomy" id="8040"/>
    <lineage>
        <taxon>Eukaryota</taxon>
        <taxon>Metazoa</taxon>
        <taxon>Chordata</taxon>
        <taxon>Craniata</taxon>
        <taxon>Vertebrata</taxon>
        <taxon>Euteleostomi</taxon>
        <taxon>Actinopterygii</taxon>
        <taxon>Neopterygii</taxon>
        <taxon>Teleostei</taxon>
        <taxon>Protacanthopterygii</taxon>
        <taxon>Salmoniformes</taxon>
        <taxon>Salmonidae</taxon>
        <taxon>Salmoninae</taxon>
        <taxon>Salvelinus</taxon>
    </lineage>
</organism>